<organism evidence="3 4">
    <name type="scientific">Macrostomum lignano</name>
    <dbReference type="NCBI Taxonomy" id="282301"/>
    <lineage>
        <taxon>Eukaryota</taxon>
        <taxon>Metazoa</taxon>
        <taxon>Spiralia</taxon>
        <taxon>Lophotrochozoa</taxon>
        <taxon>Platyhelminthes</taxon>
        <taxon>Rhabditophora</taxon>
        <taxon>Macrostomorpha</taxon>
        <taxon>Macrostomida</taxon>
        <taxon>Macrostomidae</taxon>
        <taxon>Macrostomum</taxon>
    </lineage>
</organism>
<name>A0A1I8FHR8_9PLAT</name>
<evidence type="ECO:0000256" key="1">
    <source>
        <dbReference type="SAM" id="MobiDB-lite"/>
    </source>
</evidence>
<proteinExistence type="predicted"/>
<keyword evidence="2" id="KW-0472">Membrane</keyword>
<keyword evidence="2" id="KW-0812">Transmembrane</keyword>
<keyword evidence="3" id="KW-1185">Reference proteome</keyword>
<dbReference type="WBParaSite" id="maker-unitig_34467-snap-gene-0.1-mRNA-1">
    <property type="protein sequence ID" value="maker-unitig_34467-snap-gene-0.1-mRNA-1"/>
    <property type="gene ID" value="maker-unitig_34467-snap-gene-0.1"/>
</dbReference>
<evidence type="ECO:0000313" key="3">
    <source>
        <dbReference type="Proteomes" id="UP000095280"/>
    </source>
</evidence>
<feature type="transmembrane region" description="Helical" evidence="2">
    <location>
        <begin position="31"/>
        <end position="56"/>
    </location>
</feature>
<evidence type="ECO:0000256" key="2">
    <source>
        <dbReference type="SAM" id="Phobius"/>
    </source>
</evidence>
<feature type="region of interest" description="Disordered" evidence="1">
    <location>
        <begin position="148"/>
        <end position="170"/>
    </location>
</feature>
<protein>
    <submittedName>
        <fullName evidence="4">Cadherin_C domain-containing protein</fullName>
    </submittedName>
</protein>
<dbReference type="Proteomes" id="UP000095280">
    <property type="component" value="Unplaced"/>
</dbReference>
<evidence type="ECO:0000313" key="4">
    <source>
        <dbReference type="WBParaSite" id="maker-unitig_34467-snap-gene-0.1-mRNA-1"/>
    </source>
</evidence>
<sequence>VIYVDVNDAAPPPSNLLDEAELAAAHTRRNVIIIVILAAVSAVLAIILIIAITCYASGLGGRGSKRPPETEADQQYMEQALHLTVADGDIMGEPNRDHIIRFAPIHEGYCPRRHRQRTHSLPTCRTQRTSSISSSFNAVRKIALDNQQAAGAGAGKTGKSDQRTLQRRSTQLLQQQSQLCSHQQPTFAPLLADRITLRRTLYSSTSSSTTSQLKRCDGAQSDSGRGCSDEDLSSRPGVLPAHRLMPACQMHRGPPSQPPGGGGSGKRNRRPSGRRELFLLRDIAV</sequence>
<keyword evidence="2" id="KW-1133">Transmembrane helix</keyword>
<feature type="region of interest" description="Disordered" evidence="1">
    <location>
        <begin position="203"/>
        <end position="278"/>
    </location>
</feature>
<dbReference type="AlphaFoldDB" id="A0A1I8FHR8"/>
<accession>A0A1I8FHR8</accession>
<reference evidence="4" key="1">
    <citation type="submission" date="2016-11" db="UniProtKB">
        <authorList>
            <consortium name="WormBaseParasite"/>
        </authorList>
    </citation>
    <scope>IDENTIFICATION</scope>
</reference>